<evidence type="ECO:0000313" key="1">
    <source>
        <dbReference type="EMBL" id="MBM7690936.1"/>
    </source>
</evidence>
<sequence>MNEYKVVVKNGNMTILDDVIKAEDERDVLGSLLLRSELFNEAFTDIRISER</sequence>
<dbReference type="Proteomes" id="UP000823486">
    <property type="component" value="Unassembled WGS sequence"/>
</dbReference>
<dbReference type="EMBL" id="JAFBFI010000001">
    <property type="protein sequence ID" value="MBM7690936.1"/>
    <property type="molecule type" value="Genomic_DNA"/>
</dbReference>
<name>A0ABS2QCQ4_9BACI</name>
<dbReference type="RefSeq" id="WP_204537708.1">
    <property type="nucleotide sequence ID" value="NZ_JAFBFI010000001.1"/>
</dbReference>
<gene>
    <name evidence="1" type="ORF">JOC77_000339</name>
</gene>
<reference evidence="1 2" key="1">
    <citation type="submission" date="2021-01" db="EMBL/GenBank/DDBJ databases">
        <title>Genomic Encyclopedia of Type Strains, Phase IV (KMG-IV): sequencing the most valuable type-strain genomes for metagenomic binning, comparative biology and taxonomic classification.</title>
        <authorList>
            <person name="Goeker M."/>
        </authorList>
    </citation>
    <scope>NUCLEOTIDE SEQUENCE [LARGE SCALE GENOMIC DNA]</scope>
    <source>
        <strain evidence="1 2">DSM 105482</strain>
    </source>
</reference>
<evidence type="ECO:0000313" key="2">
    <source>
        <dbReference type="Proteomes" id="UP000823486"/>
    </source>
</evidence>
<comment type="caution">
    <text evidence="1">The sequence shown here is derived from an EMBL/GenBank/DDBJ whole genome shotgun (WGS) entry which is preliminary data.</text>
</comment>
<keyword evidence="2" id="KW-1185">Reference proteome</keyword>
<proteinExistence type="predicted"/>
<accession>A0ABS2QCQ4</accession>
<protein>
    <submittedName>
        <fullName evidence="1">Uncharacterized protein</fullName>
    </submittedName>
</protein>
<organism evidence="1 2">
    <name type="scientific">Peribacillus deserti</name>
    <dbReference type="NCBI Taxonomy" id="673318"/>
    <lineage>
        <taxon>Bacteria</taxon>
        <taxon>Bacillati</taxon>
        <taxon>Bacillota</taxon>
        <taxon>Bacilli</taxon>
        <taxon>Bacillales</taxon>
        <taxon>Bacillaceae</taxon>
        <taxon>Peribacillus</taxon>
    </lineage>
</organism>